<dbReference type="Proteomes" id="UP000576087">
    <property type="component" value="Unassembled WGS sequence"/>
</dbReference>
<dbReference type="EMBL" id="JACIGY010000013">
    <property type="protein sequence ID" value="MBB4414694.1"/>
    <property type="molecule type" value="Genomic_DNA"/>
</dbReference>
<dbReference type="Gene3D" id="1.10.10.10">
    <property type="entry name" value="Winged helix-like DNA-binding domain superfamily/Winged helix DNA-binding domain"/>
    <property type="match status" value="1"/>
</dbReference>
<dbReference type="PROSITE" id="PS51077">
    <property type="entry name" value="HTH_ICLR"/>
    <property type="match status" value="1"/>
</dbReference>
<keyword evidence="1" id="KW-0805">Transcription regulation</keyword>
<keyword evidence="10" id="KW-1185">Reference proteome</keyword>
<dbReference type="GO" id="GO:0003700">
    <property type="term" value="F:DNA-binding transcription factor activity"/>
    <property type="evidence" value="ECO:0007669"/>
    <property type="project" value="TreeGrafter"/>
</dbReference>
<dbReference type="InterPro" id="IPR036390">
    <property type="entry name" value="WH_DNA-bd_sf"/>
</dbReference>
<dbReference type="SUPFAM" id="SSF55781">
    <property type="entry name" value="GAF domain-like"/>
    <property type="match status" value="1"/>
</dbReference>
<dbReference type="RefSeq" id="WP_183829870.1">
    <property type="nucleotide sequence ID" value="NZ_JACIGW010000012.1"/>
</dbReference>
<dbReference type="AlphaFoldDB" id="A0A7W6SD22"/>
<dbReference type="GO" id="GO:0045892">
    <property type="term" value="P:negative regulation of DNA-templated transcription"/>
    <property type="evidence" value="ECO:0007669"/>
    <property type="project" value="TreeGrafter"/>
</dbReference>
<dbReference type="InterPro" id="IPR029016">
    <property type="entry name" value="GAF-like_dom_sf"/>
</dbReference>
<reference evidence="9 10" key="1">
    <citation type="submission" date="2020-08" db="EMBL/GenBank/DDBJ databases">
        <title>Genomic Encyclopedia of Type Strains, Phase IV (KMG-V): Genome sequencing to study the core and pangenomes of soil and plant-associated prokaryotes.</title>
        <authorList>
            <person name="Whitman W."/>
        </authorList>
    </citation>
    <scope>NUCLEOTIDE SEQUENCE [LARGE SCALE GENOMIC DNA]</scope>
    <source>
        <strain evidence="7 10">SEMIA 444</strain>
        <strain evidence="6 9">SEMIA 448</strain>
        <strain evidence="8 11">SEMIA 452</strain>
    </source>
</reference>
<protein>
    <submittedName>
        <fullName evidence="6">IclR family pca regulon transcriptional regulator</fullName>
    </submittedName>
</protein>
<dbReference type="GO" id="GO:0046278">
    <property type="term" value="P:3,4-dihydroxybenzoate metabolic process"/>
    <property type="evidence" value="ECO:0007669"/>
    <property type="project" value="InterPro"/>
</dbReference>
<evidence type="ECO:0000313" key="11">
    <source>
        <dbReference type="Proteomes" id="UP000576087"/>
    </source>
</evidence>
<dbReference type="PANTHER" id="PTHR30136">
    <property type="entry name" value="HELIX-TURN-HELIX TRANSCRIPTIONAL REGULATOR, ICLR FAMILY"/>
    <property type="match status" value="1"/>
</dbReference>
<evidence type="ECO:0000313" key="7">
    <source>
        <dbReference type="EMBL" id="MBB4414694.1"/>
    </source>
</evidence>
<sequence length="253" mass="27171">MNVKQSDMMGGLAKGLRVIEAFTAETPRLSISEAAEITGLDRATTRRCLLTLAEHGYCAYDGKFFTVTPRVLRLGTGCLASMPLPRIVQPWLDKLSEQIGQSTSVAILDGAEIVYVARAAQRKVMSIALMPGSRLPAYCTSLGRVMLAALPETQAIELLNSHPLQARTAHTLHTIDDVLKELALVRTQGYAAVDQEVEQGLRSVAVPVKNARGVVVAALNTGLAASSESMASVIETYLPSLQQVSRELRGVLS</sequence>
<dbReference type="InterPro" id="IPR036388">
    <property type="entry name" value="WH-like_DNA-bd_sf"/>
</dbReference>
<dbReference type="PANTHER" id="PTHR30136:SF34">
    <property type="entry name" value="TRANSCRIPTIONAL REGULATOR"/>
    <property type="match status" value="1"/>
</dbReference>
<evidence type="ECO:0000256" key="1">
    <source>
        <dbReference type="ARBA" id="ARBA00023015"/>
    </source>
</evidence>
<dbReference type="InterPro" id="IPR014757">
    <property type="entry name" value="Tscrpt_reg_IclR_C"/>
</dbReference>
<evidence type="ECO:0000256" key="2">
    <source>
        <dbReference type="ARBA" id="ARBA00023125"/>
    </source>
</evidence>
<feature type="domain" description="IclR-ED" evidence="5">
    <location>
        <begin position="70"/>
        <end position="253"/>
    </location>
</feature>
<accession>A0A7W6SD22</accession>
<dbReference type="InterPro" id="IPR012794">
    <property type="entry name" value="PcaR_PcaU"/>
</dbReference>
<dbReference type="Gene3D" id="3.30.450.40">
    <property type="match status" value="1"/>
</dbReference>
<comment type="caution">
    <text evidence="6">The sequence shown here is derived from an EMBL/GenBank/DDBJ whole genome shotgun (WGS) entry which is preliminary data.</text>
</comment>
<dbReference type="SMART" id="SM00346">
    <property type="entry name" value="HTH_ICLR"/>
    <property type="match status" value="1"/>
</dbReference>
<feature type="domain" description="HTH iclR-type" evidence="4">
    <location>
        <begin position="9"/>
        <end position="76"/>
    </location>
</feature>
<dbReference type="PROSITE" id="PS51078">
    <property type="entry name" value="ICLR_ED"/>
    <property type="match status" value="1"/>
</dbReference>
<evidence type="ECO:0000313" key="9">
    <source>
        <dbReference type="Proteomes" id="UP000520770"/>
    </source>
</evidence>
<organism evidence="6 9">
    <name type="scientific">Aliirhizobium cellulosilyticum</name>
    <dbReference type="NCBI Taxonomy" id="393664"/>
    <lineage>
        <taxon>Bacteria</taxon>
        <taxon>Pseudomonadati</taxon>
        <taxon>Pseudomonadota</taxon>
        <taxon>Alphaproteobacteria</taxon>
        <taxon>Hyphomicrobiales</taxon>
        <taxon>Rhizobiaceae</taxon>
        <taxon>Aliirhizobium</taxon>
    </lineage>
</organism>
<dbReference type="EMBL" id="JACIHM010000013">
    <property type="protein sequence ID" value="MBB4449310.1"/>
    <property type="molecule type" value="Genomic_DNA"/>
</dbReference>
<evidence type="ECO:0000259" key="5">
    <source>
        <dbReference type="PROSITE" id="PS51078"/>
    </source>
</evidence>
<dbReference type="EMBL" id="JACIGW010000012">
    <property type="protein sequence ID" value="MBB4351501.1"/>
    <property type="molecule type" value="Genomic_DNA"/>
</dbReference>
<dbReference type="SUPFAM" id="SSF46785">
    <property type="entry name" value="Winged helix' DNA-binding domain"/>
    <property type="match status" value="1"/>
</dbReference>
<dbReference type="NCBIfam" id="TIGR02431">
    <property type="entry name" value="pcaR_pcaU"/>
    <property type="match status" value="1"/>
</dbReference>
<dbReference type="Proteomes" id="UP000524535">
    <property type="component" value="Unassembled WGS sequence"/>
</dbReference>
<dbReference type="Proteomes" id="UP000520770">
    <property type="component" value="Unassembled WGS sequence"/>
</dbReference>
<evidence type="ECO:0000259" key="4">
    <source>
        <dbReference type="PROSITE" id="PS51077"/>
    </source>
</evidence>
<evidence type="ECO:0000313" key="8">
    <source>
        <dbReference type="EMBL" id="MBB4449310.1"/>
    </source>
</evidence>
<evidence type="ECO:0000256" key="3">
    <source>
        <dbReference type="ARBA" id="ARBA00023163"/>
    </source>
</evidence>
<dbReference type="InterPro" id="IPR050707">
    <property type="entry name" value="HTH_MetabolicPath_Reg"/>
</dbReference>
<name>A0A7W6SD22_9HYPH</name>
<dbReference type="Pfam" id="PF01614">
    <property type="entry name" value="IclR_C"/>
    <property type="match status" value="1"/>
</dbReference>
<evidence type="ECO:0000313" key="6">
    <source>
        <dbReference type="EMBL" id="MBB4351501.1"/>
    </source>
</evidence>
<keyword evidence="2" id="KW-0238">DNA-binding</keyword>
<dbReference type="GO" id="GO:0045893">
    <property type="term" value="P:positive regulation of DNA-templated transcription"/>
    <property type="evidence" value="ECO:0007669"/>
    <property type="project" value="InterPro"/>
</dbReference>
<keyword evidence="3" id="KW-0804">Transcription</keyword>
<evidence type="ECO:0000313" key="10">
    <source>
        <dbReference type="Proteomes" id="UP000524535"/>
    </source>
</evidence>
<dbReference type="Pfam" id="PF09339">
    <property type="entry name" value="HTH_IclR"/>
    <property type="match status" value="1"/>
</dbReference>
<proteinExistence type="predicted"/>
<dbReference type="InterPro" id="IPR005471">
    <property type="entry name" value="Tscrpt_reg_IclR_N"/>
</dbReference>
<dbReference type="GO" id="GO:0003677">
    <property type="term" value="F:DNA binding"/>
    <property type="evidence" value="ECO:0007669"/>
    <property type="project" value="UniProtKB-KW"/>
</dbReference>
<gene>
    <name evidence="7" type="ORF">GGE31_005240</name>
    <name evidence="6" type="ORF">GGE33_005283</name>
    <name evidence="8" type="ORF">GGE35_005164</name>
</gene>